<gene>
    <name evidence="10" type="ORF">ASPACDRAFT_42300</name>
</gene>
<keyword evidence="3" id="KW-0146">Chitin degradation</keyword>
<dbReference type="PROSITE" id="PS01095">
    <property type="entry name" value="GH18_1"/>
    <property type="match status" value="1"/>
</dbReference>
<dbReference type="Proteomes" id="UP000184546">
    <property type="component" value="Unassembled WGS sequence"/>
</dbReference>
<dbReference type="STRING" id="690307.A0A1L9WX78"/>
<sequence length="174" mass="19114">MQPPEVDRITGNRGISGKNISLNVYEEDIELHNQTYSAAKQVSETPRAWNYTIETWISVGGWAFTDAGSTQTAWSNMVSSAANRAAFISSLEQFMITYGFDGVDLDWENPGASDRGGSSEDGANSVLLVKQMRSAFGTKYGISPVEMESYVDWFNLMAYDLHGTGDVTDTWTGP</sequence>
<evidence type="ECO:0000256" key="6">
    <source>
        <dbReference type="ARBA" id="ARBA00023326"/>
    </source>
</evidence>
<accession>A0A1L9WX78</accession>
<dbReference type="PANTHER" id="PTHR11177">
    <property type="entry name" value="CHITINASE"/>
    <property type="match status" value="1"/>
</dbReference>
<dbReference type="EMBL" id="KV878975">
    <property type="protein sequence ID" value="OJK00810.1"/>
    <property type="molecule type" value="Genomic_DNA"/>
</dbReference>
<reference evidence="11" key="1">
    <citation type="journal article" date="2017" name="Genome Biol.">
        <title>Comparative genomics reveals high biological diversity and specific adaptations in the industrially and medically important fungal genus Aspergillus.</title>
        <authorList>
            <person name="de Vries R.P."/>
            <person name="Riley R."/>
            <person name="Wiebenga A."/>
            <person name="Aguilar-Osorio G."/>
            <person name="Amillis S."/>
            <person name="Uchima C.A."/>
            <person name="Anderluh G."/>
            <person name="Asadollahi M."/>
            <person name="Askin M."/>
            <person name="Barry K."/>
            <person name="Battaglia E."/>
            <person name="Bayram O."/>
            <person name="Benocci T."/>
            <person name="Braus-Stromeyer S.A."/>
            <person name="Caldana C."/>
            <person name="Canovas D."/>
            <person name="Cerqueira G.C."/>
            <person name="Chen F."/>
            <person name="Chen W."/>
            <person name="Choi C."/>
            <person name="Clum A."/>
            <person name="Dos Santos R.A."/>
            <person name="Damasio A.R."/>
            <person name="Diallinas G."/>
            <person name="Emri T."/>
            <person name="Fekete E."/>
            <person name="Flipphi M."/>
            <person name="Freyberg S."/>
            <person name="Gallo A."/>
            <person name="Gournas C."/>
            <person name="Habgood R."/>
            <person name="Hainaut M."/>
            <person name="Harispe M.L."/>
            <person name="Henrissat B."/>
            <person name="Hilden K.S."/>
            <person name="Hope R."/>
            <person name="Hossain A."/>
            <person name="Karabika E."/>
            <person name="Karaffa L."/>
            <person name="Karanyi Z."/>
            <person name="Krasevec N."/>
            <person name="Kuo A."/>
            <person name="Kusch H."/>
            <person name="LaButti K."/>
            <person name="Lagendijk E.L."/>
            <person name="Lapidus A."/>
            <person name="Levasseur A."/>
            <person name="Lindquist E."/>
            <person name="Lipzen A."/>
            <person name="Logrieco A.F."/>
            <person name="MacCabe A."/>
            <person name="Maekelae M.R."/>
            <person name="Malavazi I."/>
            <person name="Melin P."/>
            <person name="Meyer V."/>
            <person name="Mielnichuk N."/>
            <person name="Miskei M."/>
            <person name="Molnar A.P."/>
            <person name="Mule G."/>
            <person name="Ngan C.Y."/>
            <person name="Orejas M."/>
            <person name="Orosz E."/>
            <person name="Ouedraogo J.P."/>
            <person name="Overkamp K.M."/>
            <person name="Park H.-S."/>
            <person name="Perrone G."/>
            <person name="Piumi F."/>
            <person name="Punt P.J."/>
            <person name="Ram A.F."/>
            <person name="Ramon A."/>
            <person name="Rauscher S."/>
            <person name="Record E."/>
            <person name="Riano-Pachon D.M."/>
            <person name="Robert V."/>
            <person name="Roehrig J."/>
            <person name="Ruller R."/>
            <person name="Salamov A."/>
            <person name="Salih N.S."/>
            <person name="Samson R.A."/>
            <person name="Sandor E."/>
            <person name="Sanguinetti M."/>
            <person name="Schuetze T."/>
            <person name="Sepcic K."/>
            <person name="Shelest E."/>
            <person name="Sherlock G."/>
            <person name="Sophianopoulou V."/>
            <person name="Squina F.M."/>
            <person name="Sun H."/>
            <person name="Susca A."/>
            <person name="Todd R.B."/>
            <person name="Tsang A."/>
            <person name="Unkles S.E."/>
            <person name="van de Wiele N."/>
            <person name="van Rossen-Uffink D."/>
            <person name="Oliveira J.V."/>
            <person name="Vesth T.C."/>
            <person name="Visser J."/>
            <person name="Yu J.-H."/>
            <person name="Zhou M."/>
            <person name="Andersen M.R."/>
            <person name="Archer D.B."/>
            <person name="Baker S.E."/>
            <person name="Benoit I."/>
            <person name="Brakhage A.A."/>
            <person name="Braus G.H."/>
            <person name="Fischer R."/>
            <person name="Frisvad J.C."/>
            <person name="Goldman G.H."/>
            <person name="Houbraken J."/>
            <person name="Oakley B."/>
            <person name="Pocsi I."/>
            <person name="Scazzocchio C."/>
            <person name="Seiboth B."/>
            <person name="vanKuyk P.A."/>
            <person name="Wortman J."/>
            <person name="Dyer P.S."/>
            <person name="Grigoriev I.V."/>
        </authorList>
    </citation>
    <scope>NUCLEOTIDE SEQUENCE [LARGE SCALE GENOMIC DNA]</scope>
    <source>
        <strain evidence="11">ATCC 16872 / CBS 172.66 / WB 5094</strain>
    </source>
</reference>
<dbReference type="RefSeq" id="XP_020057149.1">
    <property type="nucleotide sequence ID" value="XM_020201075.1"/>
</dbReference>
<evidence type="ECO:0000313" key="10">
    <source>
        <dbReference type="EMBL" id="OJK00810.1"/>
    </source>
</evidence>
<dbReference type="PANTHER" id="PTHR11177:SF333">
    <property type="entry name" value="CHITINASE"/>
    <property type="match status" value="1"/>
</dbReference>
<dbReference type="InterPro" id="IPR001223">
    <property type="entry name" value="Glyco_hydro18_cat"/>
</dbReference>
<protein>
    <submittedName>
        <fullName evidence="10">Glycoside hydrolase family 18 protein</fullName>
    </submittedName>
</protein>
<dbReference type="Gene3D" id="3.20.20.80">
    <property type="entry name" value="Glycosidases"/>
    <property type="match status" value="1"/>
</dbReference>
<dbReference type="Pfam" id="PF00704">
    <property type="entry name" value="Glyco_hydro_18"/>
    <property type="match status" value="1"/>
</dbReference>
<dbReference type="GO" id="GO:0006032">
    <property type="term" value="P:chitin catabolic process"/>
    <property type="evidence" value="ECO:0007669"/>
    <property type="project" value="UniProtKB-KW"/>
</dbReference>
<keyword evidence="4" id="KW-0119">Carbohydrate metabolism</keyword>
<keyword evidence="2 7" id="KW-0378">Hydrolase</keyword>
<evidence type="ECO:0000256" key="2">
    <source>
        <dbReference type="ARBA" id="ARBA00022801"/>
    </source>
</evidence>
<evidence type="ECO:0000256" key="7">
    <source>
        <dbReference type="RuleBase" id="RU000489"/>
    </source>
</evidence>
<evidence type="ECO:0000259" key="9">
    <source>
        <dbReference type="PROSITE" id="PS51910"/>
    </source>
</evidence>
<dbReference type="SUPFAM" id="SSF51445">
    <property type="entry name" value="(Trans)glycosidases"/>
    <property type="match status" value="1"/>
</dbReference>
<dbReference type="InterPro" id="IPR001579">
    <property type="entry name" value="Glyco_hydro_18_chit_AS"/>
</dbReference>
<evidence type="ECO:0000256" key="3">
    <source>
        <dbReference type="ARBA" id="ARBA00023024"/>
    </source>
</evidence>
<dbReference type="OMA" id="QILNWIN"/>
<comment type="catalytic activity">
    <reaction evidence="1">
        <text>Random endo-hydrolysis of N-acetyl-beta-D-glucosaminide (1-&gt;4)-beta-linkages in chitin and chitodextrins.</text>
        <dbReference type="EC" id="3.2.1.14"/>
    </reaction>
</comment>
<feature type="domain" description="GH18" evidence="9">
    <location>
        <begin position="1"/>
        <end position="174"/>
    </location>
</feature>
<dbReference type="GO" id="GO:0008843">
    <property type="term" value="F:endochitinase activity"/>
    <property type="evidence" value="ECO:0007669"/>
    <property type="project" value="UniProtKB-EC"/>
</dbReference>
<keyword evidence="5 7" id="KW-0326">Glycosidase</keyword>
<dbReference type="GO" id="GO:0000272">
    <property type="term" value="P:polysaccharide catabolic process"/>
    <property type="evidence" value="ECO:0007669"/>
    <property type="project" value="UniProtKB-KW"/>
</dbReference>
<dbReference type="VEuPathDB" id="FungiDB:ASPACDRAFT_42300"/>
<dbReference type="InterPro" id="IPR050314">
    <property type="entry name" value="Glycosyl_Hydrlase_18"/>
</dbReference>
<dbReference type="AlphaFoldDB" id="A0A1L9WX78"/>
<dbReference type="OrthoDB" id="73875at2759"/>
<keyword evidence="6" id="KW-0624">Polysaccharide degradation</keyword>
<evidence type="ECO:0000256" key="4">
    <source>
        <dbReference type="ARBA" id="ARBA00023277"/>
    </source>
</evidence>
<evidence type="ECO:0000256" key="1">
    <source>
        <dbReference type="ARBA" id="ARBA00000822"/>
    </source>
</evidence>
<dbReference type="PROSITE" id="PS51910">
    <property type="entry name" value="GH18_2"/>
    <property type="match status" value="1"/>
</dbReference>
<evidence type="ECO:0000256" key="5">
    <source>
        <dbReference type="ARBA" id="ARBA00023295"/>
    </source>
</evidence>
<name>A0A1L9WX78_ASPA1</name>
<dbReference type="GeneID" id="30974889"/>
<organism evidence="10 11">
    <name type="scientific">Aspergillus aculeatus (strain ATCC 16872 / CBS 172.66 / WB 5094)</name>
    <dbReference type="NCBI Taxonomy" id="690307"/>
    <lineage>
        <taxon>Eukaryota</taxon>
        <taxon>Fungi</taxon>
        <taxon>Dikarya</taxon>
        <taxon>Ascomycota</taxon>
        <taxon>Pezizomycotina</taxon>
        <taxon>Eurotiomycetes</taxon>
        <taxon>Eurotiomycetidae</taxon>
        <taxon>Eurotiales</taxon>
        <taxon>Aspergillaceae</taxon>
        <taxon>Aspergillus</taxon>
        <taxon>Aspergillus subgen. Circumdati</taxon>
    </lineage>
</organism>
<dbReference type="InterPro" id="IPR017853">
    <property type="entry name" value="GH"/>
</dbReference>
<evidence type="ECO:0000313" key="11">
    <source>
        <dbReference type="Proteomes" id="UP000184546"/>
    </source>
</evidence>
<evidence type="ECO:0000256" key="8">
    <source>
        <dbReference type="RuleBase" id="RU004453"/>
    </source>
</evidence>
<keyword evidence="11" id="KW-1185">Reference proteome</keyword>
<proteinExistence type="inferred from homology"/>
<comment type="similarity">
    <text evidence="8">Belongs to the glycosyl hydrolase 18 family.</text>
</comment>